<feature type="compositionally biased region" description="Low complexity" evidence="6">
    <location>
        <begin position="1059"/>
        <end position="1070"/>
    </location>
</feature>
<evidence type="ECO:0000256" key="3">
    <source>
        <dbReference type="ARBA" id="ARBA00022840"/>
    </source>
</evidence>
<dbReference type="GO" id="GO:0007018">
    <property type="term" value="P:microtubule-based movement"/>
    <property type="evidence" value="ECO:0007669"/>
    <property type="project" value="InterPro"/>
</dbReference>
<dbReference type="Gene3D" id="3.40.850.10">
    <property type="entry name" value="Kinesin motor domain"/>
    <property type="match status" value="1"/>
</dbReference>
<feature type="region of interest" description="Disordered" evidence="6">
    <location>
        <begin position="240"/>
        <end position="270"/>
    </location>
</feature>
<keyword evidence="9" id="KW-1185">Reference proteome</keyword>
<accession>A0A7R9BUT4</accession>
<reference evidence="8" key="1">
    <citation type="submission" date="2020-11" db="EMBL/GenBank/DDBJ databases">
        <authorList>
            <person name="Tran Van P."/>
        </authorList>
    </citation>
    <scope>NUCLEOTIDE SEQUENCE</scope>
</reference>
<feature type="region of interest" description="Disordered" evidence="6">
    <location>
        <begin position="1090"/>
        <end position="1111"/>
    </location>
</feature>
<dbReference type="EMBL" id="CAJPEX010003358">
    <property type="protein sequence ID" value="CAG0922150.1"/>
    <property type="molecule type" value="Genomic_DNA"/>
</dbReference>
<feature type="region of interest" description="Disordered" evidence="6">
    <location>
        <begin position="982"/>
        <end position="1071"/>
    </location>
</feature>
<evidence type="ECO:0000313" key="9">
    <source>
        <dbReference type="Proteomes" id="UP000678499"/>
    </source>
</evidence>
<feature type="compositionally biased region" description="Low complexity" evidence="6">
    <location>
        <begin position="368"/>
        <end position="385"/>
    </location>
</feature>
<evidence type="ECO:0000256" key="5">
    <source>
        <dbReference type="PROSITE-ProRule" id="PRU00283"/>
    </source>
</evidence>
<proteinExistence type="inferred from homology"/>
<sequence length="1111" mass="120529">MSAVEIVGQDEHLRDLLAPFASDAEGSPGIFLCDDPVLGMQLVNQSEIRASTVAQAGFLLDAALASRTQTSPSPHLLVTLDLYQYAVTPNGTRAAVSGGRSRLHLLDLSGGADRLGKMGGSSLNNWEECGVARVGADGSSASSDPDPSSSEQSCDTVIYLGPAMDDATDGEHPPSVAIPNLSDPSYKCALDRLGNNVGPRFLSRACSEVRSQCTVEKAAAAAAASRRFGLGSRAMTCVSLPASPLRGPRHHQQQQQQQLQQQHHQQQQSPTLQYLMRVSRSPAAAAVHRLPAVPPPASASAAVHPPPRHYFRAPLPPPLTTTQHLRNNHQPTTISSSREQWIDGPRSTHQVIPVPAGNKLNTTKAQDSRQQQQRHLSSSSFSSARPANAVAPPAQLQVTPARGSSQHQVAQTPRLFSYGYMDAHKISMIERWVEVQTAHLDDGRGGGGGMDSNHNLGDQHQHQQLIVTEMSSRAGPALISPSDGTGGRGGVDDDDEIRLDIAPLATNARGFVSISQETSHEPCFKDSRILDNNRNENEAIPSTKPSVLLPLLGPQNTSLVVDKSCHLPSPVALESGDDGTDNVEAVAVTPRETSVFMTDSTAQVTEEDIAMCMGLLTENALPELDGESGTGSDHPLRILSQENITIVSTLASDRWSLSSGDDHGQDDNDDLLSWTVQELSNSWGKEYFSRRFSSDRGIISDERRVQRPPEASSDEKPDSDCQQVTSRFCPVFGDLRKPDGASNPNLSHVPTEMMHHHPHHHHQQLQQDNNSDALTRIYEELSPSSSPHEEDTSDTCLQPASSSAEDEEGDPVQVDQPDDDRESELVPSNVDATICPEQFWQFKEVTSRFCPVFGDLRKPDGASNPNLSHVPTEMIHHHPHHHHQQLQQDNNSDALTRIYEELSPSSSPHEEDTSDTCLQPASSSAEDEEGDPVQVDQPDDDRESELVPSNAVLGNNLGLRGSGKLLGRVSKLLARSEHRLPSLASTTEVSSSARSPFSAGKNSPSLHGESSGYESFLRDSECSGSSFSRGSDPEEVTSSPVRLRYDQQQQQQRHLPETNNNNNHCNARANSTKLPKTHVGCFRSSRKFEGSKCKAQKGCNTSGMSEEIRER</sequence>
<feature type="compositionally biased region" description="Polar residues" evidence="6">
    <location>
        <begin position="794"/>
        <end position="803"/>
    </location>
</feature>
<dbReference type="EMBL" id="OA885395">
    <property type="protein sequence ID" value="CAD7281998.1"/>
    <property type="molecule type" value="Genomic_DNA"/>
</dbReference>
<keyword evidence="2" id="KW-0547">Nucleotide-binding</keyword>
<gene>
    <name evidence="8" type="ORF">NMOB1V02_LOCUS9630</name>
</gene>
<dbReference type="Proteomes" id="UP000678499">
    <property type="component" value="Unassembled WGS sequence"/>
</dbReference>
<dbReference type="SUPFAM" id="SSF52540">
    <property type="entry name" value="P-loop containing nucleoside triphosphate hydrolases"/>
    <property type="match status" value="1"/>
</dbReference>
<feature type="region of interest" description="Disordered" evidence="6">
    <location>
        <begin position="858"/>
        <end position="889"/>
    </location>
</feature>
<feature type="region of interest" description="Disordered" evidence="6">
    <location>
        <begin position="902"/>
        <end position="961"/>
    </location>
</feature>
<feature type="region of interest" description="Disordered" evidence="6">
    <location>
        <begin position="294"/>
        <end position="409"/>
    </location>
</feature>
<organism evidence="8">
    <name type="scientific">Notodromas monacha</name>
    <dbReference type="NCBI Taxonomy" id="399045"/>
    <lineage>
        <taxon>Eukaryota</taxon>
        <taxon>Metazoa</taxon>
        <taxon>Ecdysozoa</taxon>
        <taxon>Arthropoda</taxon>
        <taxon>Crustacea</taxon>
        <taxon>Oligostraca</taxon>
        <taxon>Ostracoda</taxon>
        <taxon>Podocopa</taxon>
        <taxon>Podocopida</taxon>
        <taxon>Cypridocopina</taxon>
        <taxon>Cypridoidea</taxon>
        <taxon>Cyprididae</taxon>
        <taxon>Notodromas</taxon>
    </lineage>
</organism>
<dbReference type="PANTHER" id="PTHR21608:SF7">
    <property type="entry name" value="KINESIN-LIKE PROTEIN CG14535"/>
    <property type="match status" value="1"/>
</dbReference>
<feature type="region of interest" description="Disordered" evidence="6">
    <location>
        <begin position="781"/>
        <end position="826"/>
    </location>
</feature>
<evidence type="ECO:0000256" key="6">
    <source>
        <dbReference type="SAM" id="MobiDB-lite"/>
    </source>
</evidence>
<keyword evidence="3" id="KW-0067">ATP-binding</keyword>
<evidence type="ECO:0000256" key="4">
    <source>
        <dbReference type="ARBA" id="ARBA00023212"/>
    </source>
</evidence>
<evidence type="ECO:0000256" key="1">
    <source>
        <dbReference type="ARBA" id="ARBA00004245"/>
    </source>
</evidence>
<dbReference type="InterPro" id="IPR001752">
    <property type="entry name" value="Kinesin_motor_dom"/>
</dbReference>
<feature type="compositionally biased region" description="Low complexity" evidence="6">
    <location>
        <begin position="253"/>
        <end position="268"/>
    </location>
</feature>
<comment type="subcellular location">
    <subcellularLocation>
        <location evidence="1">Cytoplasm</location>
        <location evidence="1">Cytoskeleton</location>
    </subcellularLocation>
</comment>
<dbReference type="InterPro" id="IPR036961">
    <property type="entry name" value="Kinesin_motor_dom_sf"/>
</dbReference>
<feature type="compositionally biased region" description="Basic and acidic residues" evidence="6">
    <location>
        <begin position="699"/>
        <end position="719"/>
    </location>
</feature>
<feature type="compositionally biased region" description="Acidic residues" evidence="6">
    <location>
        <begin position="804"/>
        <end position="822"/>
    </location>
</feature>
<feature type="compositionally biased region" description="Polar residues" evidence="6">
    <location>
        <begin position="983"/>
        <end position="1005"/>
    </location>
</feature>
<dbReference type="GO" id="GO:0008017">
    <property type="term" value="F:microtubule binding"/>
    <property type="evidence" value="ECO:0007669"/>
    <property type="project" value="InterPro"/>
</dbReference>
<dbReference type="PANTHER" id="PTHR21608">
    <property type="entry name" value="KINESIN-LIKE PROTEIN CG14535"/>
    <property type="match status" value="1"/>
</dbReference>
<feature type="domain" description="Kinesin motor" evidence="7">
    <location>
        <begin position="1"/>
        <end position="110"/>
    </location>
</feature>
<dbReference type="OrthoDB" id="6361791at2759"/>
<dbReference type="AlphaFoldDB" id="A0A7R9BUT4"/>
<evidence type="ECO:0000256" key="2">
    <source>
        <dbReference type="ARBA" id="ARBA00022741"/>
    </source>
</evidence>
<dbReference type="InterPro" id="IPR027417">
    <property type="entry name" value="P-loop_NTPase"/>
</dbReference>
<protein>
    <recommendedName>
        <fullName evidence="7">Kinesin motor domain-containing protein</fullName>
    </recommendedName>
</protein>
<dbReference type="InterPro" id="IPR027640">
    <property type="entry name" value="Kinesin-like_fam"/>
</dbReference>
<feature type="compositionally biased region" description="Acidic residues" evidence="6">
    <location>
        <begin position="925"/>
        <end position="943"/>
    </location>
</feature>
<feature type="compositionally biased region" description="Polar residues" evidence="6">
    <location>
        <begin position="396"/>
        <end position="409"/>
    </location>
</feature>
<name>A0A7R9BUT4_9CRUS</name>
<feature type="compositionally biased region" description="Low complexity" evidence="6">
    <location>
        <begin position="952"/>
        <end position="961"/>
    </location>
</feature>
<keyword evidence="4" id="KW-0206">Cytoskeleton</keyword>
<feature type="non-terminal residue" evidence="8">
    <location>
        <position position="1"/>
    </location>
</feature>
<keyword evidence="4" id="KW-0963">Cytoplasm</keyword>
<feature type="region of interest" description="Disordered" evidence="6">
    <location>
        <begin position="699"/>
        <end position="768"/>
    </location>
</feature>
<evidence type="ECO:0000313" key="8">
    <source>
        <dbReference type="EMBL" id="CAD7281998.1"/>
    </source>
</evidence>
<comment type="similarity">
    <text evidence="5">Belongs to the TRAFAC class myosin-kinesin ATPase superfamily. Kinesin family.</text>
</comment>
<comment type="caution">
    <text evidence="5">Lacks conserved residue(s) required for the propagation of feature annotation.</text>
</comment>
<dbReference type="GO" id="GO:0015630">
    <property type="term" value="C:microtubule cytoskeleton"/>
    <property type="evidence" value="ECO:0007669"/>
    <property type="project" value="UniProtKB-ARBA"/>
</dbReference>
<feature type="compositionally biased region" description="Polar residues" evidence="6">
    <location>
        <begin position="915"/>
        <end position="924"/>
    </location>
</feature>
<dbReference type="GO" id="GO:0005524">
    <property type="term" value="F:ATP binding"/>
    <property type="evidence" value="ECO:0007669"/>
    <property type="project" value="UniProtKB-KW"/>
</dbReference>
<evidence type="ECO:0000259" key="7">
    <source>
        <dbReference type="PROSITE" id="PS50067"/>
    </source>
</evidence>
<feature type="compositionally biased region" description="Polar residues" evidence="6">
    <location>
        <begin position="323"/>
        <end position="339"/>
    </location>
</feature>
<dbReference type="PROSITE" id="PS50067">
    <property type="entry name" value="KINESIN_MOTOR_2"/>
    <property type="match status" value="1"/>
</dbReference>
<dbReference type="GO" id="GO:0003777">
    <property type="term" value="F:microtubule motor activity"/>
    <property type="evidence" value="ECO:0007669"/>
    <property type="project" value="InterPro"/>
</dbReference>